<evidence type="ECO:0000256" key="1">
    <source>
        <dbReference type="SAM" id="MobiDB-lite"/>
    </source>
</evidence>
<comment type="caution">
    <text evidence="3">The sequence shown here is derived from an EMBL/GenBank/DDBJ whole genome shotgun (WGS) entry which is preliminary data.</text>
</comment>
<dbReference type="AlphaFoldDB" id="A0AAN6DYF8"/>
<protein>
    <submittedName>
        <fullName evidence="3">Uncharacterized protein</fullName>
    </submittedName>
</protein>
<keyword evidence="2" id="KW-0472">Membrane</keyword>
<gene>
    <name evidence="3" type="ORF">EDD36DRAFT_169697</name>
</gene>
<reference evidence="3" key="1">
    <citation type="journal article" date="2022" name="bioRxiv">
        <title>Deciphering the potential niche of two novel black yeast fungi from a biological soil crust based on their genomes, phenotypes, and melanin regulation.</title>
        <authorList>
            <consortium name="DOE Joint Genome Institute"/>
            <person name="Carr E.C."/>
            <person name="Barton Q."/>
            <person name="Grambo S."/>
            <person name="Sullivan M."/>
            <person name="Renfro C.M."/>
            <person name="Kuo A."/>
            <person name="Pangilinan J."/>
            <person name="Lipzen A."/>
            <person name="Keymanesh K."/>
            <person name="Savage E."/>
            <person name="Barry K."/>
            <person name="Grigoriev I.V."/>
            <person name="Riekhof W.R."/>
            <person name="Harris S.S."/>
        </authorList>
    </citation>
    <scope>NUCLEOTIDE SEQUENCE</scope>
    <source>
        <strain evidence="3">JF 03-4F</strain>
    </source>
</reference>
<accession>A0AAN6DYF8</accession>
<feature type="region of interest" description="Disordered" evidence="1">
    <location>
        <begin position="35"/>
        <end position="104"/>
    </location>
</feature>
<evidence type="ECO:0000256" key="2">
    <source>
        <dbReference type="SAM" id="Phobius"/>
    </source>
</evidence>
<dbReference type="Proteomes" id="UP001203852">
    <property type="component" value="Unassembled WGS sequence"/>
</dbReference>
<dbReference type="EMBL" id="MU404352">
    <property type="protein sequence ID" value="KAI1614954.1"/>
    <property type="molecule type" value="Genomic_DNA"/>
</dbReference>
<keyword evidence="2" id="KW-1133">Transmembrane helix</keyword>
<sequence length="271" mass="30058">MPPQSNEEYELRCAQALSDETIAVEGMLDEERALLPARDADIGGNGDEATTEATAALIAKSSPSQPSSESQKVIRRKRVPGTAPDPEHSNERTMGEPQDSLLPPSKGSFSIARARVPKTGTINNWWIEISSCILAIAMLFAIAMIIDQLSRSFFARMALWHFNQRHHLSRCNYHKGGGSVRYCRRTQPAEMGMAKGTPAADNSDELRCRDSRTPRLLSADVQPTRPQSYCQSRCRLDHLDSADRRHHSTSRVLSRLQSALELSECINSAVK</sequence>
<organism evidence="3 4">
    <name type="scientific">Exophiala viscosa</name>
    <dbReference type="NCBI Taxonomy" id="2486360"/>
    <lineage>
        <taxon>Eukaryota</taxon>
        <taxon>Fungi</taxon>
        <taxon>Dikarya</taxon>
        <taxon>Ascomycota</taxon>
        <taxon>Pezizomycotina</taxon>
        <taxon>Eurotiomycetes</taxon>
        <taxon>Chaetothyriomycetidae</taxon>
        <taxon>Chaetothyriales</taxon>
        <taxon>Herpotrichiellaceae</taxon>
        <taxon>Exophiala</taxon>
    </lineage>
</organism>
<evidence type="ECO:0000313" key="4">
    <source>
        <dbReference type="Proteomes" id="UP001203852"/>
    </source>
</evidence>
<feature type="compositionally biased region" description="Low complexity" evidence="1">
    <location>
        <begin position="51"/>
        <end position="71"/>
    </location>
</feature>
<evidence type="ECO:0000313" key="3">
    <source>
        <dbReference type="EMBL" id="KAI1614954.1"/>
    </source>
</evidence>
<feature type="compositionally biased region" description="Basic and acidic residues" evidence="1">
    <location>
        <begin position="85"/>
        <end position="94"/>
    </location>
</feature>
<feature type="transmembrane region" description="Helical" evidence="2">
    <location>
        <begin position="125"/>
        <end position="146"/>
    </location>
</feature>
<keyword evidence="2" id="KW-0812">Transmembrane</keyword>
<proteinExistence type="predicted"/>
<name>A0AAN6DYF8_9EURO</name>
<keyword evidence="4" id="KW-1185">Reference proteome</keyword>